<evidence type="ECO:0000313" key="2">
    <source>
        <dbReference type="Proteomes" id="UP000032668"/>
    </source>
</evidence>
<proteinExistence type="predicted"/>
<evidence type="ECO:0008006" key="3">
    <source>
        <dbReference type="Google" id="ProtNLM"/>
    </source>
</evidence>
<evidence type="ECO:0000313" key="1">
    <source>
        <dbReference type="EMBL" id="GAN79983.1"/>
    </source>
</evidence>
<dbReference type="AlphaFoldDB" id="A0A0D6PFJ0"/>
<comment type="caution">
    <text evidence="1">The sequence shown here is derived from an EMBL/GenBank/DDBJ whole genome shotgun (WGS) entry which is preliminary data.</text>
</comment>
<keyword evidence="2" id="KW-1185">Reference proteome</keyword>
<sequence length="218" mass="21555">MLERRYAALFGILAVTSLLGGCSQSIHLYHEAEGGAIAQNRQPPPGANLPYPNLADVPPPLAPAAPGAQAAITAQARGGVSAPSAGALAGLTLPTAPPPVPKVPGVSVANPKAASAQALPVAAQPAAAPKPPGPPVSVAFRPGSALLPYDQQTLIQGVAAHRKGALIRVCGFGGGSLSLALARAQRMADALTAAGVPGKDIKINAFPAGSGGFVQLVY</sequence>
<dbReference type="PROSITE" id="PS51257">
    <property type="entry name" value="PROKAR_LIPOPROTEIN"/>
    <property type="match status" value="1"/>
</dbReference>
<reference evidence="1 2" key="1">
    <citation type="submission" date="2012-11" db="EMBL/GenBank/DDBJ databases">
        <title>Whole genome sequence of Acidocella aminolytica 101 = DSM 11237.</title>
        <authorList>
            <person name="Azuma Y."/>
            <person name="Higashiura N."/>
            <person name="Hirakawa H."/>
            <person name="Matsushita K."/>
        </authorList>
    </citation>
    <scope>NUCLEOTIDE SEQUENCE [LARGE SCALE GENOMIC DNA]</scope>
    <source>
        <strain evidence="2">101 / DSM 11237</strain>
    </source>
</reference>
<dbReference type="STRING" id="1120923.SAMN02746095_00797"/>
<dbReference type="RefSeq" id="WP_048878398.1">
    <property type="nucleotide sequence ID" value="NZ_BANC01000034.1"/>
</dbReference>
<name>A0A0D6PFJ0_9PROT</name>
<dbReference type="Proteomes" id="UP000032668">
    <property type="component" value="Unassembled WGS sequence"/>
</dbReference>
<dbReference type="InterPro" id="IPR036737">
    <property type="entry name" value="OmpA-like_sf"/>
</dbReference>
<dbReference type="OrthoDB" id="7282444at2"/>
<organism evidence="1 2">
    <name type="scientific">Acidocella aminolytica 101 = DSM 11237</name>
    <dbReference type="NCBI Taxonomy" id="1120923"/>
    <lineage>
        <taxon>Bacteria</taxon>
        <taxon>Pseudomonadati</taxon>
        <taxon>Pseudomonadota</taxon>
        <taxon>Alphaproteobacteria</taxon>
        <taxon>Acetobacterales</taxon>
        <taxon>Acidocellaceae</taxon>
        <taxon>Acidocella</taxon>
    </lineage>
</organism>
<accession>A0A0D6PFJ0</accession>
<dbReference type="EMBL" id="BANC01000034">
    <property type="protein sequence ID" value="GAN79983.1"/>
    <property type="molecule type" value="Genomic_DNA"/>
</dbReference>
<gene>
    <name evidence="1" type="ORF">Aam_034_127</name>
</gene>
<protein>
    <recommendedName>
        <fullName evidence="3">OmpA-like domain-containing protein</fullName>
    </recommendedName>
</protein>
<dbReference type="SUPFAM" id="SSF103088">
    <property type="entry name" value="OmpA-like"/>
    <property type="match status" value="1"/>
</dbReference>